<evidence type="ECO:0000313" key="3">
    <source>
        <dbReference type="EMBL" id="GAG23524.1"/>
    </source>
</evidence>
<gene>
    <name evidence="3" type="ORF">S01H1_49595</name>
</gene>
<accession>X0VYI9</accession>
<dbReference type="GO" id="GO:0006487">
    <property type="term" value="P:protein N-linked glycosylation"/>
    <property type="evidence" value="ECO:0007669"/>
    <property type="project" value="TreeGrafter"/>
</dbReference>
<dbReference type="PANTHER" id="PTHR10937">
    <property type="entry name" value="GLUCOSAMINE--FRUCTOSE-6-PHOSPHATE AMINOTRANSFERASE, ISOMERIZING"/>
    <property type="match status" value="1"/>
</dbReference>
<dbReference type="GO" id="GO:0004360">
    <property type="term" value="F:glutamine-fructose-6-phosphate transaminase (isomerizing) activity"/>
    <property type="evidence" value="ECO:0007669"/>
    <property type="project" value="TreeGrafter"/>
</dbReference>
<organism evidence="3">
    <name type="scientific">marine sediment metagenome</name>
    <dbReference type="NCBI Taxonomy" id="412755"/>
    <lineage>
        <taxon>unclassified sequences</taxon>
        <taxon>metagenomes</taxon>
        <taxon>ecological metagenomes</taxon>
    </lineage>
</organism>
<dbReference type="GO" id="GO:0005829">
    <property type="term" value="C:cytosol"/>
    <property type="evidence" value="ECO:0007669"/>
    <property type="project" value="TreeGrafter"/>
</dbReference>
<dbReference type="CDD" id="cd05009">
    <property type="entry name" value="SIS_GlmS_GlmD_2"/>
    <property type="match status" value="1"/>
</dbReference>
<dbReference type="SUPFAM" id="SSF53697">
    <property type="entry name" value="SIS domain"/>
    <property type="match status" value="1"/>
</dbReference>
<protein>
    <recommendedName>
        <fullName evidence="2">SIS domain-containing protein</fullName>
    </recommendedName>
</protein>
<dbReference type="GO" id="GO:0006002">
    <property type="term" value="P:fructose 6-phosphate metabolic process"/>
    <property type="evidence" value="ECO:0007669"/>
    <property type="project" value="TreeGrafter"/>
</dbReference>
<name>X0VYI9_9ZZZZ</name>
<sequence length="261" mass="28293">RAVGETVREKLGPKVSTIHLEGIEELALDFDQVYLVACGTAYHASLVAEYLWEQLFALPVHAVIASEFRLREMPLTSRTLVIAVSQSGETIDTLIAIRRAKEKGAKVITVVNSINSAIERESDAAVYTRAGVEIGVAATKTFSTQIAALILLGLFLAEKRGEAVDQTMENALAGLTLLPGQIAEVLAQEEKIAALAQRFHNADDFLFLARGCLYPIALEGALKLKEISYIHAEGYPAGEMKHGPIALIDEQMPVVVLLSQK</sequence>
<feature type="non-terminal residue" evidence="3">
    <location>
        <position position="1"/>
    </location>
</feature>
<keyword evidence="1" id="KW-0677">Repeat</keyword>
<dbReference type="InterPro" id="IPR035466">
    <property type="entry name" value="GlmS/AgaS_SIS"/>
</dbReference>
<feature type="domain" description="SIS" evidence="2">
    <location>
        <begin position="22"/>
        <end position="162"/>
    </location>
</feature>
<dbReference type="InterPro" id="IPR001347">
    <property type="entry name" value="SIS_dom"/>
</dbReference>
<dbReference type="EMBL" id="BARS01031913">
    <property type="protein sequence ID" value="GAG23524.1"/>
    <property type="molecule type" value="Genomic_DNA"/>
</dbReference>
<dbReference type="GO" id="GO:0097367">
    <property type="term" value="F:carbohydrate derivative binding"/>
    <property type="evidence" value="ECO:0007669"/>
    <property type="project" value="InterPro"/>
</dbReference>
<dbReference type="AlphaFoldDB" id="X0VYI9"/>
<comment type="caution">
    <text evidence="3">The sequence shown here is derived from an EMBL/GenBank/DDBJ whole genome shotgun (WGS) entry which is preliminary data.</text>
</comment>
<dbReference type="GO" id="GO:0006047">
    <property type="term" value="P:UDP-N-acetylglucosamine metabolic process"/>
    <property type="evidence" value="ECO:0007669"/>
    <property type="project" value="TreeGrafter"/>
</dbReference>
<feature type="domain" description="SIS" evidence="2">
    <location>
        <begin position="195"/>
        <end position="261"/>
    </location>
</feature>
<dbReference type="Pfam" id="PF01380">
    <property type="entry name" value="SIS"/>
    <property type="match status" value="2"/>
</dbReference>
<dbReference type="FunFam" id="3.40.50.10490:FF:000001">
    <property type="entry name" value="Glutamine--fructose-6-phosphate aminotransferase [isomerizing]"/>
    <property type="match status" value="1"/>
</dbReference>
<evidence type="ECO:0000259" key="2">
    <source>
        <dbReference type="PROSITE" id="PS51464"/>
    </source>
</evidence>
<proteinExistence type="predicted"/>
<dbReference type="PROSITE" id="PS51464">
    <property type="entry name" value="SIS"/>
    <property type="match status" value="2"/>
</dbReference>
<dbReference type="InterPro" id="IPR035490">
    <property type="entry name" value="GlmS/FrlB_SIS"/>
</dbReference>
<feature type="non-terminal residue" evidence="3">
    <location>
        <position position="261"/>
    </location>
</feature>
<dbReference type="CDD" id="cd05008">
    <property type="entry name" value="SIS_GlmS_GlmD_1"/>
    <property type="match status" value="1"/>
</dbReference>
<dbReference type="Gene3D" id="3.40.50.10490">
    <property type="entry name" value="Glucose-6-phosphate isomerase like protein, domain 1"/>
    <property type="match status" value="2"/>
</dbReference>
<dbReference type="InterPro" id="IPR046348">
    <property type="entry name" value="SIS_dom_sf"/>
</dbReference>
<evidence type="ECO:0000256" key="1">
    <source>
        <dbReference type="ARBA" id="ARBA00022737"/>
    </source>
</evidence>
<reference evidence="3" key="1">
    <citation type="journal article" date="2014" name="Front. Microbiol.">
        <title>High frequency of phylogenetically diverse reductive dehalogenase-homologous genes in deep subseafloor sedimentary metagenomes.</title>
        <authorList>
            <person name="Kawai M."/>
            <person name="Futagami T."/>
            <person name="Toyoda A."/>
            <person name="Takaki Y."/>
            <person name="Nishi S."/>
            <person name="Hori S."/>
            <person name="Arai W."/>
            <person name="Tsubouchi T."/>
            <person name="Morono Y."/>
            <person name="Uchiyama I."/>
            <person name="Ito T."/>
            <person name="Fujiyama A."/>
            <person name="Inagaki F."/>
            <person name="Takami H."/>
        </authorList>
    </citation>
    <scope>NUCLEOTIDE SEQUENCE</scope>
    <source>
        <strain evidence="3">Expedition CK06-06</strain>
    </source>
</reference>
<dbReference type="PANTHER" id="PTHR10937:SF0">
    <property type="entry name" value="GLUTAMINE--FRUCTOSE-6-PHOSPHATE TRANSAMINASE (ISOMERIZING)"/>
    <property type="match status" value="1"/>
</dbReference>